<gene>
    <name evidence="2" type="ORF">ACFSRY_09330</name>
</gene>
<feature type="chain" id="PRO_5045261797" evidence="1">
    <location>
        <begin position="28"/>
        <end position="137"/>
    </location>
</feature>
<organism evidence="2 3">
    <name type="scientific">Pontibacter locisalis</name>
    <dbReference type="NCBI Taxonomy" id="1719035"/>
    <lineage>
        <taxon>Bacteria</taxon>
        <taxon>Pseudomonadati</taxon>
        <taxon>Bacteroidota</taxon>
        <taxon>Cytophagia</taxon>
        <taxon>Cytophagales</taxon>
        <taxon>Hymenobacteraceae</taxon>
        <taxon>Pontibacter</taxon>
    </lineage>
</organism>
<evidence type="ECO:0000313" key="2">
    <source>
        <dbReference type="EMBL" id="MFD2514066.1"/>
    </source>
</evidence>
<proteinExistence type="predicted"/>
<sequence length="137" mass="14826">MKNFKQIAVVFSLFLVAVFFASGSAVAQGDVMGGVKSAIKVGSSKDLARNFNSVVEITLDGGEATNYSSTQAEFVMKNFFSKNPPVDFSYSHQGASDKGQRYAIGTYTSKAGTYTVLVRMKESGGKYLIQSMNFIKD</sequence>
<feature type="signal peptide" evidence="1">
    <location>
        <begin position="1"/>
        <end position="27"/>
    </location>
</feature>
<dbReference type="Proteomes" id="UP001597544">
    <property type="component" value="Unassembled WGS sequence"/>
</dbReference>
<name>A0ABW5IKF2_9BACT</name>
<comment type="caution">
    <text evidence="2">The sequence shown here is derived from an EMBL/GenBank/DDBJ whole genome shotgun (WGS) entry which is preliminary data.</text>
</comment>
<dbReference type="RefSeq" id="WP_377505877.1">
    <property type="nucleotide sequence ID" value="NZ_JBHULU010000012.1"/>
</dbReference>
<dbReference type="Pfam" id="PF16022">
    <property type="entry name" value="DUF4783"/>
    <property type="match status" value="1"/>
</dbReference>
<dbReference type="InterPro" id="IPR031977">
    <property type="entry name" value="DUF4783"/>
</dbReference>
<reference evidence="3" key="1">
    <citation type="journal article" date="2019" name="Int. J. Syst. Evol. Microbiol.">
        <title>The Global Catalogue of Microorganisms (GCM) 10K type strain sequencing project: providing services to taxonomists for standard genome sequencing and annotation.</title>
        <authorList>
            <consortium name="The Broad Institute Genomics Platform"/>
            <consortium name="The Broad Institute Genome Sequencing Center for Infectious Disease"/>
            <person name="Wu L."/>
            <person name="Ma J."/>
        </authorList>
    </citation>
    <scope>NUCLEOTIDE SEQUENCE [LARGE SCALE GENOMIC DNA]</scope>
    <source>
        <strain evidence="3">KCTC 42498</strain>
    </source>
</reference>
<protein>
    <submittedName>
        <fullName evidence="2">DUF4783 domain-containing protein</fullName>
    </submittedName>
</protein>
<dbReference type="Gene3D" id="3.10.450.50">
    <property type="match status" value="1"/>
</dbReference>
<keyword evidence="3" id="KW-1185">Reference proteome</keyword>
<accession>A0ABW5IKF2</accession>
<evidence type="ECO:0000256" key="1">
    <source>
        <dbReference type="SAM" id="SignalP"/>
    </source>
</evidence>
<dbReference type="EMBL" id="JBHULU010000012">
    <property type="protein sequence ID" value="MFD2514066.1"/>
    <property type="molecule type" value="Genomic_DNA"/>
</dbReference>
<keyword evidence="1" id="KW-0732">Signal</keyword>
<evidence type="ECO:0000313" key="3">
    <source>
        <dbReference type="Proteomes" id="UP001597544"/>
    </source>
</evidence>